<dbReference type="InterPro" id="IPR011009">
    <property type="entry name" value="Kinase-like_dom_sf"/>
</dbReference>
<evidence type="ECO:0000256" key="8">
    <source>
        <dbReference type="RuleBase" id="RU000304"/>
    </source>
</evidence>
<keyword evidence="3 7" id="KW-0547">Nucleotide-binding</keyword>
<evidence type="ECO:0000256" key="4">
    <source>
        <dbReference type="ARBA" id="ARBA00022838"/>
    </source>
</evidence>
<keyword evidence="11" id="KW-1185">Reference proteome</keyword>
<dbReference type="GO" id="GO:0005524">
    <property type="term" value="F:ATP binding"/>
    <property type="evidence" value="ECO:0007669"/>
    <property type="project" value="UniProtKB-UniRule"/>
</dbReference>
<reference evidence="10" key="2">
    <citation type="submission" date="2025-08" db="UniProtKB">
        <authorList>
            <consortium name="Ensembl"/>
        </authorList>
    </citation>
    <scope>IDENTIFICATION</scope>
</reference>
<evidence type="ECO:0000313" key="10">
    <source>
        <dbReference type="Ensembl" id="ENSDCDP00010044259.1"/>
    </source>
</evidence>
<dbReference type="GeneTree" id="ENSGT00940000157865"/>
<keyword evidence="6" id="KW-0137">Centromere</keyword>
<keyword evidence="5 7" id="KW-0067">ATP-binding</keyword>
<dbReference type="InterPro" id="IPR000719">
    <property type="entry name" value="Prot_kinase_dom"/>
</dbReference>
<dbReference type="GO" id="GO:0000776">
    <property type="term" value="C:kinetochore"/>
    <property type="evidence" value="ECO:0007669"/>
    <property type="project" value="UniProtKB-KW"/>
</dbReference>
<name>A0AAY4DGI8_9TELE</name>
<dbReference type="AlphaFoldDB" id="A0AAY4DGI8"/>
<dbReference type="GO" id="GO:0005634">
    <property type="term" value="C:nucleus"/>
    <property type="evidence" value="ECO:0007669"/>
    <property type="project" value="TreeGrafter"/>
</dbReference>
<dbReference type="InterPro" id="IPR017441">
    <property type="entry name" value="Protein_kinase_ATP_BS"/>
</dbReference>
<reference evidence="10 11" key="1">
    <citation type="submission" date="2020-06" db="EMBL/GenBank/DDBJ databases">
        <authorList>
            <consortium name="Wellcome Sanger Institute Data Sharing"/>
        </authorList>
    </citation>
    <scope>NUCLEOTIDE SEQUENCE [LARGE SCALE GENOMIC DNA]</scope>
</reference>
<evidence type="ECO:0000313" key="11">
    <source>
        <dbReference type="Proteomes" id="UP000694580"/>
    </source>
</evidence>
<organism evidence="10 11">
    <name type="scientific">Denticeps clupeoides</name>
    <name type="common">denticle herring</name>
    <dbReference type="NCBI Taxonomy" id="299321"/>
    <lineage>
        <taxon>Eukaryota</taxon>
        <taxon>Metazoa</taxon>
        <taxon>Chordata</taxon>
        <taxon>Craniata</taxon>
        <taxon>Vertebrata</taxon>
        <taxon>Euteleostomi</taxon>
        <taxon>Actinopterygii</taxon>
        <taxon>Neopterygii</taxon>
        <taxon>Teleostei</taxon>
        <taxon>Clupei</taxon>
        <taxon>Clupeiformes</taxon>
        <taxon>Denticipitoidei</taxon>
        <taxon>Denticipitidae</taxon>
        <taxon>Denticeps</taxon>
    </lineage>
</organism>
<evidence type="ECO:0000259" key="9">
    <source>
        <dbReference type="PROSITE" id="PS50011"/>
    </source>
</evidence>
<accession>A0AAY4DGI8</accession>
<comment type="subcellular location">
    <subcellularLocation>
        <location evidence="1">Chromosome</location>
        <location evidence="1">Centromere</location>
        <location evidence="1">Kinetochore</location>
    </subcellularLocation>
</comment>
<dbReference type="PROSITE" id="PS00108">
    <property type="entry name" value="PROTEIN_KINASE_ST"/>
    <property type="match status" value="1"/>
</dbReference>
<dbReference type="PROSITE" id="PS50011">
    <property type="entry name" value="PROTEIN_KINASE_DOM"/>
    <property type="match status" value="1"/>
</dbReference>
<proteinExistence type="inferred from homology"/>
<comment type="similarity">
    <text evidence="8">Belongs to the protein kinase superfamily.</text>
</comment>
<dbReference type="SUPFAM" id="SSF56112">
    <property type="entry name" value="Protein kinase-like (PK-like)"/>
    <property type="match status" value="1"/>
</dbReference>
<dbReference type="InterPro" id="IPR015661">
    <property type="entry name" value="Bub1/Mad3"/>
</dbReference>
<dbReference type="Gene3D" id="1.10.510.10">
    <property type="entry name" value="Transferase(Phosphotransferase) domain 1"/>
    <property type="match status" value="1"/>
</dbReference>
<dbReference type="Pfam" id="PF00069">
    <property type="entry name" value="Pkinase"/>
    <property type="match status" value="1"/>
</dbReference>
<dbReference type="PANTHER" id="PTHR14030">
    <property type="entry name" value="MITOTIC CHECKPOINT SERINE/THREONINE-PROTEIN KINASE BUB1"/>
    <property type="match status" value="1"/>
</dbReference>
<evidence type="ECO:0000256" key="2">
    <source>
        <dbReference type="ARBA" id="ARBA00022454"/>
    </source>
</evidence>
<feature type="binding site" evidence="7">
    <location>
        <position position="77"/>
    </location>
    <ligand>
        <name>ATP</name>
        <dbReference type="ChEBI" id="CHEBI:30616"/>
    </ligand>
</feature>
<dbReference type="GO" id="GO:0004674">
    <property type="term" value="F:protein serine/threonine kinase activity"/>
    <property type="evidence" value="ECO:0007669"/>
    <property type="project" value="UniProtKB-KW"/>
</dbReference>
<keyword evidence="4" id="KW-0995">Kinetochore</keyword>
<dbReference type="PROSITE" id="PS00107">
    <property type="entry name" value="PROTEIN_KINASE_ATP"/>
    <property type="match status" value="1"/>
</dbReference>
<keyword evidence="8" id="KW-0723">Serine/threonine-protein kinase</keyword>
<feature type="domain" description="Protein kinase" evidence="9">
    <location>
        <begin position="48"/>
        <end position="211"/>
    </location>
</feature>
<dbReference type="GO" id="GO:0051754">
    <property type="term" value="P:meiotic sister chromatid cohesion, centromeric"/>
    <property type="evidence" value="ECO:0007669"/>
    <property type="project" value="TreeGrafter"/>
</dbReference>
<dbReference type="Proteomes" id="UP000694580">
    <property type="component" value="Chromosome 14"/>
</dbReference>
<evidence type="ECO:0000256" key="3">
    <source>
        <dbReference type="ARBA" id="ARBA00022741"/>
    </source>
</evidence>
<sequence>ISPAGLRLIDSLLSTVTPLNSYPGFTFWDCTIPNINPKITVKMADYSLRVDFVLGEGAFATVYQATNLTTSEKLILKVQKPANPWEFYIDVQLNHRLQPRVRHLFNIIRAAHLFKNGSVLLGDLHNCGTLLNAVNLYKNRSEKVMPHALVLYFASCILHMVEQLHRARVIHADIKPDNFMLGERCSWKTSVLTRKMWTMASLSSTWARALT</sequence>
<dbReference type="InterPro" id="IPR008271">
    <property type="entry name" value="Ser/Thr_kinase_AS"/>
</dbReference>
<dbReference type="PANTHER" id="PTHR14030:SF26">
    <property type="entry name" value="MITOTIC CHECKPOINT SERINE_THREONINE-PROTEIN KINASE BUB1"/>
    <property type="match status" value="1"/>
</dbReference>
<keyword evidence="8" id="KW-0808">Transferase</keyword>
<keyword evidence="8" id="KW-0418">Kinase</keyword>
<evidence type="ECO:0000256" key="5">
    <source>
        <dbReference type="ARBA" id="ARBA00022840"/>
    </source>
</evidence>
<dbReference type="Gene3D" id="6.10.130.20">
    <property type="match status" value="1"/>
</dbReference>
<evidence type="ECO:0000256" key="6">
    <source>
        <dbReference type="ARBA" id="ARBA00023328"/>
    </source>
</evidence>
<dbReference type="GO" id="GO:0007094">
    <property type="term" value="P:mitotic spindle assembly checkpoint signaling"/>
    <property type="evidence" value="ECO:0007669"/>
    <property type="project" value="InterPro"/>
</dbReference>
<evidence type="ECO:0000256" key="1">
    <source>
        <dbReference type="ARBA" id="ARBA00004629"/>
    </source>
</evidence>
<dbReference type="SMART" id="SM00220">
    <property type="entry name" value="S_TKc"/>
    <property type="match status" value="1"/>
</dbReference>
<dbReference type="Ensembl" id="ENSDCDT00010054355.1">
    <property type="protein sequence ID" value="ENSDCDP00010044259.1"/>
    <property type="gene ID" value="ENSDCDG00010027435.1"/>
</dbReference>
<keyword evidence="2" id="KW-0158">Chromosome</keyword>
<evidence type="ECO:0000256" key="7">
    <source>
        <dbReference type="PROSITE-ProRule" id="PRU10141"/>
    </source>
</evidence>
<protein>
    <recommendedName>
        <fullName evidence="9">Protein kinase domain-containing protein</fullName>
    </recommendedName>
</protein>
<reference evidence="10" key="3">
    <citation type="submission" date="2025-09" db="UniProtKB">
        <authorList>
            <consortium name="Ensembl"/>
        </authorList>
    </citation>
    <scope>IDENTIFICATION</scope>
</reference>